<dbReference type="Gene3D" id="3.40.1010.10">
    <property type="entry name" value="Cobalt-precorrin-4 Transmethylase, Domain 1"/>
    <property type="match status" value="1"/>
</dbReference>
<dbReference type="SUPFAM" id="SSF53790">
    <property type="entry name" value="Tetrapyrrole methylase"/>
    <property type="match status" value="1"/>
</dbReference>
<organism evidence="2 3">
    <name type="scientific">Tepidimonas taiwanensis</name>
    <dbReference type="NCBI Taxonomy" id="307486"/>
    <lineage>
        <taxon>Bacteria</taxon>
        <taxon>Pseudomonadati</taxon>
        <taxon>Pseudomonadota</taxon>
        <taxon>Betaproteobacteria</taxon>
        <taxon>Burkholderiales</taxon>
        <taxon>Tepidimonas</taxon>
    </lineage>
</organism>
<comment type="caution">
    <text evidence="2">The sequence shown here is derived from an EMBL/GenBank/DDBJ whole genome shotgun (WGS) entry which is preliminary data.</text>
</comment>
<evidence type="ECO:0000256" key="1">
    <source>
        <dbReference type="SAM" id="MobiDB-lite"/>
    </source>
</evidence>
<dbReference type="EMBL" id="VJOM01000018">
    <property type="protein sequence ID" value="TSE30951.1"/>
    <property type="molecule type" value="Genomic_DNA"/>
</dbReference>
<dbReference type="Gene3D" id="3.30.950.10">
    <property type="entry name" value="Methyltransferase, Cobalt-precorrin-4 Transmethylase, Domain 2"/>
    <property type="match status" value="1"/>
</dbReference>
<dbReference type="InterPro" id="IPR014777">
    <property type="entry name" value="4pyrrole_Mease_sub1"/>
</dbReference>
<keyword evidence="3" id="KW-1185">Reference proteome</keyword>
<dbReference type="InterPro" id="IPR035996">
    <property type="entry name" value="4pyrrol_Methylase_sf"/>
</dbReference>
<reference evidence="2 3" key="1">
    <citation type="submission" date="2019-07" db="EMBL/GenBank/DDBJ databases">
        <title>Tepidimonas taiwanensis I1-1 draft genome.</title>
        <authorList>
            <person name="Da Costa M.S."/>
            <person name="Froufe H.J.C."/>
            <person name="Egas C."/>
            <person name="Albuquerque L."/>
        </authorList>
    </citation>
    <scope>NUCLEOTIDE SEQUENCE [LARGE SCALE GENOMIC DNA]</scope>
    <source>
        <strain evidence="2 3">I1-1</strain>
    </source>
</reference>
<dbReference type="STRING" id="307486.GCA_000807215_00473"/>
<feature type="region of interest" description="Disordered" evidence="1">
    <location>
        <begin position="1"/>
        <end position="35"/>
    </location>
</feature>
<dbReference type="GO" id="GO:0008168">
    <property type="term" value="F:methyltransferase activity"/>
    <property type="evidence" value="ECO:0007669"/>
    <property type="project" value="UniProtKB-KW"/>
</dbReference>
<dbReference type="EC" id="2.1.1.198" evidence="2"/>
<protein>
    <submittedName>
        <fullName evidence="2">Ribosomal RNA small subunit methyltransferase I</fullName>
        <ecNumber evidence="2">2.1.1.198</ecNumber>
    </submittedName>
</protein>
<dbReference type="AlphaFoldDB" id="A0A554X540"/>
<dbReference type="CDD" id="cd11649">
    <property type="entry name" value="RsmI_like"/>
    <property type="match status" value="1"/>
</dbReference>
<dbReference type="InterPro" id="IPR014776">
    <property type="entry name" value="4pyrrole_Mease_sub2"/>
</dbReference>
<dbReference type="Proteomes" id="UP000317763">
    <property type="component" value="Unassembled WGS sequence"/>
</dbReference>
<dbReference type="PANTHER" id="PTHR46111">
    <property type="entry name" value="RIBOSOMAL RNA SMALL SUBUNIT METHYLTRANSFERASE I"/>
    <property type="match status" value="1"/>
</dbReference>
<proteinExistence type="predicted"/>
<keyword evidence="2" id="KW-0489">Methyltransferase</keyword>
<dbReference type="RefSeq" id="WP_224440983.1">
    <property type="nucleotide sequence ID" value="NZ_CP083911.1"/>
</dbReference>
<sequence>MNPADPAARPSGGPIDEPTVGGDRTRASGGHPRTGTLYLVPTPLDFGCPAQPDLREALPTTTIAVAAGLTHWIAENAKSARAFLKRVQAVQPLAAPLQQQTITELPREWHKRGDRQPGADAQARQWLAPALQGFDVGLISEAGMPAIADPGAAVVRAAHALGVRVVPLVGPVSLMLALAASGCHGQHFAFVGYLPQGAAERAARLRELEATAQRLGQAQLFIETPYRNAALLQAALQTLRPQTRLAVACGLGLPQQAVHAARVADWHRAPPALPLELPAVFVLGA</sequence>
<dbReference type="InterPro" id="IPR008189">
    <property type="entry name" value="rRNA_ssu_MeTfrase_I"/>
</dbReference>
<keyword evidence="2" id="KW-0808">Transferase</keyword>
<dbReference type="PANTHER" id="PTHR46111:SF2">
    <property type="entry name" value="SAM-DEPENDENT METHYLTRANSFERASE"/>
    <property type="match status" value="1"/>
</dbReference>
<evidence type="ECO:0000313" key="3">
    <source>
        <dbReference type="Proteomes" id="UP000317763"/>
    </source>
</evidence>
<name>A0A554X540_9BURK</name>
<gene>
    <name evidence="2" type="primary">rsmI_2</name>
    <name evidence="2" type="ORF">Ttaiw_01700</name>
</gene>
<accession>A0A554X540</accession>
<evidence type="ECO:0000313" key="2">
    <source>
        <dbReference type="EMBL" id="TSE30951.1"/>
    </source>
</evidence>
<dbReference type="GO" id="GO:0032259">
    <property type="term" value="P:methylation"/>
    <property type="evidence" value="ECO:0007669"/>
    <property type="project" value="UniProtKB-KW"/>
</dbReference>